<evidence type="ECO:0000313" key="4">
    <source>
        <dbReference type="EMBL" id="OIQ09469.1"/>
    </source>
</evidence>
<accession>A0A1J5JJX8</accession>
<dbReference type="Proteomes" id="UP000182743">
    <property type="component" value="Unassembled WGS sequence"/>
</dbReference>
<evidence type="ECO:0000256" key="1">
    <source>
        <dbReference type="ARBA" id="ARBA00006821"/>
    </source>
</evidence>
<comment type="caution">
    <text evidence="4">The sequence shown here is derived from an EMBL/GenBank/DDBJ whole genome shotgun (WGS) entry which is preliminary data.</text>
</comment>
<dbReference type="SUPFAM" id="SSF88713">
    <property type="entry name" value="Glycoside hydrolase/deacetylase"/>
    <property type="match status" value="1"/>
</dbReference>
<dbReference type="CDD" id="cd10797">
    <property type="entry name" value="GH57N_APU_like_1"/>
    <property type="match status" value="1"/>
</dbReference>
<dbReference type="Gene3D" id="3.20.110.20">
    <property type="match status" value="1"/>
</dbReference>
<gene>
    <name evidence="4" type="ORF">MOOR_08500</name>
</gene>
<sequence length="811" mass="93353">MERYICIHGHFYQPPRENPWLEDIELQDSAYPYHDWDERITAECYEPNTASRILDGDGWIRKIVNNYSKISFNFGPTLLSWMETNAPEVYRAIIEADRESQRRFSGHGSALAQAYNHMIMPLANTRDKYTQVIWGIKDFEHRFGRRPEGMWLPETAVDLETLAILAQQGIRFTILAHWQARRIRPLGSDNWQEVHGGLDTTMPYQVRLPNTDRTINVFFYNGEVARAVAFEKLLDNGERFAKRLLSVFNEGRNAPQLVNIATDGETYGHHHRHGDMALAYALDYIEANKLARLTNYGEYLEKHPPTHEVEINNNSSWSCAHGVERWRTNCGCNTGMHPGWSQAWRAPLRDSLNWLRNTLAPKFEGRARQFLKDPWAARNDYIAVILDRSPENFDRFLGQHATRILNQEEKITVLKLLELQRHAMLMFTSCGWFFDEISGIETVQVIKYAGRVIQLAQELFNESPEPRFMEMLAQAKSNIPEHRDGAHIYEKFVKPAMVDLLKVGAHYALCSLYETYDQHSRIFCYDVYREDCQNRLAGTARLAVGRAQVTSQITQESMKISYGAVTLGNHNVSGGVQVYTNDDSYQRMVQELTGAFDRADFNEVIRLLDQHFAGATYSLRQLFRDKQRMVLDIILESTLAEAAEDYRRIYDRHAPLMRFLKDLNIPQPRALQAAAEFVLNTSLRQAFAGDNLDLEHIKALLGEAEMAGVPLDGEGLGYVLEQTLKQMAEKLLGQPDDQAFIGRLDAVISLVRSLPFEVNLWKVQNAYYRLLQTVYPRYREKARQGDGEARAWLDLFNSLGDKLQVRRGKNG</sequence>
<protein>
    <submittedName>
        <fullName evidence="4">Glycosyl hydrolase family 57</fullName>
    </submittedName>
</protein>
<dbReference type="InterPro" id="IPR052046">
    <property type="entry name" value="GH57_Enzymes"/>
</dbReference>
<dbReference type="InterPro" id="IPR021923">
    <property type="entry name" value="DUF3536"/>
</dbReference>
<comment type="similarity">
    <text evidence="1">Belongs to the glycosyl hydrolase 57 family.</text>
</comment>
<dbReference type="InterPro" id="IPR011330">
    <property type="entry name" value="Glyco_hydro/deAcase_b/a-brl"/>
</dbReference>
<dbReference type="RefSeq" id="WP_081358599.1">
    <property type="nucleotide sequence ID" value="NZ_MIHH01000003.1"/>
</dbReference>
<dbReference type="PANTHER" id="PTHR36306">
    <property type="entry name" value="ALPHA-AMYLASE-RELATED-RELATED"/>
    <property type="match status" value="1"/>
</dbReference>
<keyword evidence="2" id="KW-0119">Carbohydrate metabolism</keyword>
<evidence type="ECO:0000256" key="2">
    <source>
        <dbReference type="ARBA" id="ARBA00023277"/>
    </source>
</evidence>
<organism evidence="4 5">
    <name type="scientific">Neomoorella thermoacetica</name>
    <name type="common">Clostridium thermoaceticum</name>
    <dbReference type="NCBI Taxonomy" id="1525"/>
    <lineage>
        <taxon>Bacteria</taxon>
        <taxon>Bacillati</taxon>
        <taxon>Bacillota</taxon>
        <taxon>Clostridia</taxon>
        <taxon>Neomoorellales</taxon>
        <taxon>Neomoorellaceae</taxon>
        <taxon>Neomoorella</taxon>
    </lineage>
</organism>
<keyword evidence="4" id="KW-0378">Hydrolase</keyword>
<dbReference type="GO" id="GO:0016787">
    <property type="term" value="F:hydrolase activity"/>
    <property type="evidence" value="ECO:0007669"/>
    <property type="project" value="UniProtKB-KW"/>
</dbReference>
<proteinExistence type="inferred from homology"/>
<dbReference type="EMBL" id="MIHH01000003">
    <property type="protein sequence ID" value="OIQ09469.1"/>
    <property type="molecule type" value="Genomic_DNA"/>
</dbReference>
<dbReference type="GO" id="GO:0005975">
    <property type="term" value="P:carbohydrate metabolic process"/>
    <property type="evidence" value="ECO:0007669"/>
    <property type="project" value="InterPro"/>
</dbReference>
<name>A0A1J5JJX8_NEOTH</name>
<reference evidence="4 5" key="1">
    <citation type="submission" date="2016-08" db="EMBL/GenBank/DDBJ databases">
        <title>Genome-based comparison of Moorella thermoacetic strains.</title>
        <authorList>
            <person name="Poehlein A."/>
            <person name="Bengelsdorf F.R."/>
            <person name="Esser C."/>
            <person name="Duerre P."/>
            <person name="Daniel R."/>
        </authorList>
    </citation>
    <scope>NUCLEOTIDE SEQUENCE [LARGE SCALE GENOMIC DNA]</scope>
    <source>
        <strain evidence="4 5">DSM 11768</strain>
    </source>
</reference>
<evidence type="ECO:0000313" key="5">
    <source>
        <dbReference type="Proteomes" id="UP000182743"/>
    </source>
</evidence>
<dbReference type="InterPro" id="IPR004300">
    <property type="entry name" value="Glyco_hydro_57_N"/>
</dbReference>
<dbReference type="Pfam" id="PF03065">
    <property type="entry name" value="Glyco_hydro_57"/>
    <property type="match status" value="1"/>
</dbReference>
<dbReference type="Pfam" id="PF12055">
    <property type="entry name" value="DUF3536"/>
    <property type="match status" value="1"/>
</dbReference>
<dbReference type="PANTHER" id="PTHR36306:SF3">
    <property type="entry name" value="GLYCOSIDE HYDROLASE FAMILY 57"/>
    <property type="match status" value="1"/>
</dbReference>
<evidence type="ECO:0000259" key="3">
    <source>
        <dbReference type="Pfam" id="PF03065"/>
    </source>
</evidence>
<dbReference type="AlphaFoldDB" id="A0A1J5JJX8"/>
<feature type="domain" description="Glycoside hydrolase family 57 N-terminal" evidence="3">
    <location>
        <begin position="70"/>
        <end position="311"/>
    </location>
</feature>